<evidence type="ECO:0000259" key="3">
    <source>
        <dbReference type="Pfam" id="PF07859"/>
    </source>
</evidence>
<dbReference type="SUPFAM" id="SSF53474">
    <property type="entry name" value="alpha/beta-Hydrolases"/>
    <property type="match status" value="1"/>
</dbReference>
<dbReference type="InterPro" id="IPR002168">
    <property type="entry name" value="Lipase_GDXG_HIS_AS"/>
</dbReference>
<dbReference type="EMBL" id="AP019416">
    <property type="protein sequence ID" value="BBI54492.1"/>
    <property type="molecule type" value="Genomic_DNA"/>
</dbReference>
<evidence type="ECO:0000313" key="4">
    <source>
        <dbReference type="EMBL" id="BBI54492.1"/>
    </source>
</evidence>
<accession>A0ABM7GUP2</accession>
<dbReference type="InterPro" id="IPR029058">
    <property type="entry name" value="AB_hydrolase_fold"/>
</dbReference>
<proteinExistence type="inferred from homology"/>
<keyword evidence="5" id="KW-1185">Reference proteome</keyword>
<comment type="similarity">
    <text evidence="1">Belongs to the 'GDXG' lipolytic enzyme family.</text>
</comment>
<dbReference type="PANTHER" id="PTHR23025">
    <property type="entry name" value="TRIACYLGLYCEROL LIPASE"/>
    <property type="match status" value="1"/>
</dbReference>
<protein>
    <submittedName>
        <fullName evidence="4">Esterase</fullName>
    </submittedName>
</protein>
<evidence type="ECO:0000256" key="1">
    <source>
        <dbReference type="ARBA" id="ARBA00010515"/>
    </source>
</evidence>
<dbReference type="PANTHER" id="PTHR23025:SF3">
    <property type="entry name" value="HORMONE-SENSITIVE LIPASE"/>
    <property type="match status" value="1"/>
</dbReference>
<dbReference type="Pfam" id="PF07859">
    <property type="entry name" value="Abhydrolase_3"/>
    <property type="match status" value="1"/>
</dbReference>
<dbReference type="InterPro" id="IPR013094">
    <property type="entry name" value="AB_hydrolase_3"/>
</dbReference>
<evidence type="ECO:0000313" key="5">
    <source>
        <dbReference type="Proteomes" id="UP000289555"/>
    </source>
</evidence>
<gene>
    <name evidence="4" type="ORF">HORIV_69130</name>
</gene>
<reference evidence="5" key="1">
    <citation type="journal article" date="2019" name="Microbiol. Resour. Announc.">
        <title>Complete Genome Sequence of Halomonas olivaria, a Moderately Halophilic Bacterium Isolated from Olive Processing Effluents, Obtained by Nanopore Sequencing.</title>
        <authorList>
            <person name="Nagata S."/>
            <person name="Ii K.M."/>
            <person name="Tsukimi T."/>
            <person name="Miura M.C."/>
            <person name="Galipon J."/>
            <person name="Arakawa K."/>
        </authorList>
    </citation>
    <scope>NUCLEOTIDE SEQUENCE [LARGE SCALE GENOMIC DNA]</scope>
    <source>
        <strain evidence="5">TYRC17</strain>
    </source>
</reference>
<feature type="domain" description="Alpha/beta hydrolase fold-3" evidence="3">
    <location>
        <begin position="78"/>
        <end position="277"/>
    </location>
</feature>
<dbReference type="PROSITE" id="PS01173">
    <property type="entry name" value="LIPASE_GDXG_HIS"/>
    <property type="match status" value="1"/>
</dbReference>
<evidence type="ECO:0000256" key="2">
    <source>
        <dbReference type="ARBA" id="ARBA00022801"/>
    </source>
</evidence>
<dbReference type="Gene3D" id="3.40.50.1820">
    <property type="entry name" value="alpha/beta hydrolase"/>
    <property type="match status" value="1"/>
</dbReference>
<dbReference type="Proteomes" id="UP000289555">
    <property type="component" value="Chromosome"/>
</dbReference>
<name>A0ABM7GUP2_9GAMM</name>
<sequence>MSAPSKAMAAVLERLASEDAGIGDPTLMSVQHARALAELTNMRWNVELPEMAEARTVIHAGMPGRWVVPKNDRGTEAILHVHGGGWALCSVSTHEGAARRIAEACACPVLTFDYRLAPENPYPVGLSDVLSAWRARDHSRRWSIGGDSAGANLALAAMLALNDQQEELPAAGLLFYGVYGADFESDSYLRNADGPGLTCAKMKRYWDWYAPQAKRGISTVAPLLATDEQLAALPTLYLNAAELDPLLSDTELLVARLHALGRKDIYDFVPGVVHGFMQMGLALPEARNAFIRAGEVFRKITA</sequence>
<keyword evidence="2" id="KW-0378">Hydrolase</keyword>
<organism evidence="4 5">
    <name type="scientific">Vreelandella olivaria</name>
    <dbReference type="NCBI Taxonomy" id="390919"/>
    <lineage>
        <taxon>Bacteria</taxon>
        <taxon>Pseudomonadati</taxon>
        <taxon>Pseudomonadota</taxon>
        <taxon>Gammaproteobacteria</taxon>
        <taxon>Oceanospirillales</taxon>
        <taxon>Halomonadaceae</taxon>
        <taxon>Vreelandella</taxon>
    </lineage>
</organism>